<dbReference type="EMBL" id="MAYT01000001">
    <property type="protein sequence ID" value="OCA92537.1"/>
    <property type="molecule type" value="Genomic_DNA"/>
</dbReference>
<organism evidence="2 3">
    <name type="scientific">Pseudobacillus wudalianchiensis</name>
    <dbReference type="NCBI Taxonomy" id="1743143"/>
    <lineage>
        <taxon>Bacteria</taxon>
        <taxon>Bacillati</taxon>
        <taxon>Bacillota</taxon>
        <taxon>Bacilli</taxon>
        <taxon>Bacillales</taxon>
        <taxon>Bacillaceae</taxon>
        <taxon>Pseudobacillus</taxon>
    </lineage>
</organism>
<comment type="caution">
    <text evidence="2">The sequence shown here is derived from an EMBL/GenBank/DDBJ whole genome shotgun (WGS) entry which is preliminary data.</text>
</comment>
<protein>
    <recommendedName>
        <fullName evidence="1">LysM domain-containing protein</fullName>
    </recommendedName>
</protein>
<gene>
    <name evidence="2" type="ORF">A8F95_02230</name>
</gene>
<dbReference type="AlphaFoldDB" id="A0A1B9B8X6"/>
<dbReference type="Gene3D" id="3.10.350.10">
    <property type="entry name" value="LysM domain"/>
    <property type="match status" value="1"/>
</dbReference>
<evidence type="ECO:0000313" key="3">
    <source>
        <dbReference type="Proteomes" id="UP000092578"/>
    </source>
</evidence>
<dbReference type="RefSeq" id="WP_065409028.1">
    <property type="nucleotide sequence ID" value="NZ_MAYT01000001.1"/>
</dbReference>
<evidence type="ECO:0000313" key="2">
    <source>
        <dbReference type="EMBL" id="OCA92537.1"/>
    </source>
</evidence>
<dbReference type="Proteomes" id="UP000092578">
    <property type="component" value="Unassembled WGS sequence"/>
</dbReference>
<evidence type="ECO:0000259" key="1">
    <source>
        <dbReference type="PROSITE" id="PS51782"/>
    </source>
</evidence>
<reference evidence="3" key="1">
    <citation type="submission" date="2016-05" db="EMBL/GenBank/DDBJ databases">
        <authorList>
            <person name="Liu B."/>
            <person name="Wang J."/>
            <person name="Zhu Y."/>
            <person name="Liu G."/>
            <person name="Chen Q."/>
            <person name="Chen Z."/>
            <person name="Lan J."/>
            <person name="Che J."/>
            <person name="Ge C."/>
            <person name="Shi H."/>
            <person name="Pan Z."/>
            <person name="Liu X."/>
        </authorList>
    </citation>
    <scope>NUCLEOTIDE SEQUENCE [LARGE SCALE GENOMIC DNA]</scope>
    <source>
        <strain evidence="3">FJAT-27215</strain>
    </source>
</reference>
<sequence length="109" mass="12025">MKNFLIFITLIVIAAGLWNDFTNGSLPRIEESEKKAVKAESKSLPSAPYEEIEVKAGDTVLSILASLHGGQLPADLETAVSDFQKLNNGVSPDNIRLGERYKFPLYEDE</sequence>
<dbReference type="InterPro" id="IPR036779">
    <property type="entry name" value="LysM_dom_sf"/>
</dbReference>
<accession>A0A1B9B8X6</accession>
<proteinExistence type="predicted"/>
<feature type="domain" description="LysM" evidence="1">
    <location>
        <begin position="50"/>
        <end position="103"/>
    </location>
</feature>
<keyword evidence="3" id="KW-1185">Reference proteome</keyword>
<dbReference type="PROSITE" id="PS51782">
    <property type="entry name" value="LYSM"/>
    <property type="match status" value="1"/>
</dbReference>
<name>A0A1B9B8X6_9BACI</name>
<dbReference type="InterPro" id="IPR018392">
    <property type="entry name" value="LysM"/>
</dbReference>